<feature type="domain" description="DUF3741" evidence="4">
    <location>
        <begin position="298"/>
        <end position="317"/>
    </location>
</feature>
<dbReference type="InterPro" id="IPR032795">
    <property type="entry name" value="DUF3741-assoc"/>
</dbReference>
<evidence type="ECO:0000259" key="2">
    <source>
        <dbReference type="Pfam" id="PF12552"/>
    </source>
</evidence>
<feature type="region of interest" description="Disordered" evidence="1">
    <location>
        <begin position="748"/>
        <end position="768"/>
    </location>
</feature>
<proteinExistence type="predicted"/>
<dbReference type="PANTHER" id="PTHR46634:SF3">
    <property type="entry name" value="M REDUCTASE II SUBUNIT GAMMA, PUTATIVE (DUF3741)-RELATED"/>
    <property type="match status" value="1"/>
</dbReference>
<sequence length="1151" mass="127377">MIRRRGGEEGPEGPAVSTDRPKKVGEPRDGHYSLRPPPNTQPNTSFRPLSGGSDRRGLATPAEIAGAARSRRGGVGGSLGGWESSWWSRKKGIDVAFGFGRRRAAYRGIRLPAQSSETDQWEAVGRQLSGNGWNEGPSSIYVRTICPVRLVSILSPARMALCAAKTKKGKEGRTSDVFVLLFSKISGAEMNEFQHRKGARHLQKPIPGCMGRIVNVLDLNAGMAGRKMLTDRANRDGSPVWRNQPGIPKKMVNPVAPRADEKRVTYEPKTFSSKKGSSGTSMKMLIAQEMSKGAETRQKPPSVIAKLMGLDALPAQQPGPTIERTSHEFYKHNVHGQHICPSDFSASTHNYGEQELGYLDKSTQQDVHPSQYYHHEQEYKDVFEIRPQPSRSNHRDQHTSQNHNEDTNGNRMALVRQKFMEAKRLATDQKLLQTKEFQDALEVLNSNRDLFLKFLEEPTCLFSKHLQELRACPTSPQTKCITVLKPSNAVRYKSGTEMRKQQTLEDVQVHRNSISWSPGSVHHLKSDHLSQPTRIVVLKPSPRKLQDLKSLMSSPTLCRGLIKGRDHFEESGTEMTRGSKEAAKDITLKMRESYGGSPMDETLFSSILSHGYVGDESSLNRSENEFLEVDDGNFSDSEVVTPTSRHSWDYVYRLGSPYSLSSLSQTSYSPESSVIREAKKRLSERWAMVASHGTGQEQRLIHKSSSTLGEMLAISELNKGGGNNMLSSSSCSGEQDVKFPAACSLSTKNKDESGGLGTPKSLPRSKSVPVSSLAYDNIELNVKDSDSQIDKSTASKDLKRSNSGKLSLKGKVSSLFFSKNKRPGREKIASSSLVDTPDIVQSTHLDCIGKRNGVLPLHTPDSVGGPSQVSGEVACEISSLSPLSEGRAEEVTSSTKAASAPENSNENQEQPSPISVLEAHFEDDLNSSSSRSSEELISRSPLIESVTRSLAWDGGTRATPLKLSKVLHEKDEDEERYSFVKALLLSAGFGDEKSSSVLARWHSPDSPLDPLLLDKFLEHKDEEAKCRKRVSNQRLLFDCVNAVLLDISWTNLWDSSQAKFRKSSMSHNVMLGDVSITEEVWSRIKEWFQGEVNQGKNVSLVVDRVLRKEVAERGWAELTSLETDEIGKELQGNLLEELVEEALADLIPMWS</sequence>
<feature type="domain" description="DUF4378" evidence="3">
    <location>
        <begin position="977"/>
        <end position="1141"/>
    </location>
</feature>
<feature type="region of interest" description="Disordered" evidence="1">
    <location>
        <begin position="1"/>
        <end position="57"/>
    </location>
</feature>
<accession>A0A843TZ83</accession>
<protein>
    <recommendedName>
        <fullName evidence="7">DUF4378 domain-containing protein</fullName>
    </recommendedName>
</protein>
<keyword evidence="6" id="KW-1185">Reference proteome</keyword>
<feature type="domain" description="DUF3741" evidence="2">
    <location>
        <begin position="416"/>
        <end position="458"/>
    </location>
</feature>
<feature type="region of interest" description="Disordered" evidence="1">
    <location>
        <begin position="879"/>
        <end position="912"/>
    </location>
</feature>
<reference evidence="5" key="1">
    <citation type="submission" date="2017-07" db="EMBL/GenBank/DDBJ databases">
        <title>Taro Niue Genome Assembly and Annotation.</title>
        <authorList>
            <person name="Atibalentja N."/>
            <person name="Keating K."/>
            <person name="Fields C.J."/>
        </authorList>
    </citation>
    <scope>NUCLEOTIDE SEQUENCE</scope>
    <source>
        <strain evidence="5">Niue_2</strain>
        <tissue evidence="5">Leaf</tissue>
    </source>
</reference>
<dbReference type="PANTHER" id="PTHR46634">
    <property type="entry name" value="M REDUCTASE II SUBUNIT GAMMA, PUTATIVE (DUF3741)-RELATED"/>
    <property type="match status" value="1"/>
</dbReference>
<dbReference type="Pfam" id="PF12552">
    <property type="entry name" value="DUF3741"/>
    <property type="match status" value="1"/>
</dbReference>
<evidence type="ECO:0000259" key="4">
    <source>
        <dbReference type="Pfam" id="PF14383"/>
    </source>
</evidence>
<dbReference type="Pfam" id="PF14383">
    <property type="entry name" value="VARLMGL"/>
    <property type="match status" value="1"/>
</dbReference>
<organism evidence="5 6">
    <name type="scientific">Colocasia esculenta</name>
    <name type="common">Wild taro</name>
    <name type="synonym">Arum esculentum</name>
    <dbReference type="NCBI Taxonomy" id="4460"/>
    <lineage>
        <taxon>Eukaryota</taxon>
        <taxon>Viridiplantae</taxon>
        <taxon>Streptophyta</taxon>
        <taxon>Embryophyta</taxon>
        <taxon>Tracheophyta</taxon>
        <taxon>Spermatophyta</taxon>
        <taxon>Magnoliopsida</taxon>
        <taxon>Liliopsida</taxon>
        <taxon>Araceae</taxon>
        <taxon>Aroideae</taxon>
        <taxon>Colocasieae</taxon>
        <taxon>Colocasia</taxon>
    </lineage>
</organism>
<gene>
    <name evidence="5" type="ORF">Taro_005907</name>
</gene>
<feature type="compositionally biased region" description="Polar residues" evidence="1">
    <location>
        <begin position="891"/>
        <end position="912"/>
    </location>
</feature>
<dbReference type="AlphaFoldDB" id="A0A843TZ83"/>
<comment type="caution">
    <text evidence="5">The sequence shown here is derived from an EMBL/GenBank/DDBJ whole genome shotgun (WGS) entry which is preliminary data.</text>
</comment>
<dbReference type="Pfam" id="PF14309">
    <property type="entry name" value="DUF4378"/>
    <property type="match status" value="1"/>
</dbReference>
<evidence type="ECO:0000313" key="6">
    <source>
        <dbReference type="Proteomes" id="UP000652761"/>
    </source>
</evidence>
<dbReference type="OrthoDB" id="1932693at2759"/>
<dbReference type="EMBL" id="NMUH01000172">
    <property type="protein sequence ID" value="MQL73569.1"/>
    <property type="molecule type" value="Genomic_DNA"/>
</dbReference>
<feature type="compositionally biased region" description="Basic and acidic residues" evidence="1">
    <location>
        <begin position="19"/>
        <end position="32"/>
    </location>
</feature>
<evidence type="ECO:0000313" key="5">
    <source>
        <dbReference type="EMBL" id="MQL73569.1"/>
    </source>
</evidence>
<evidence type="ECO:0000256" key="1">
    <source>
        <dbReference type="SAM" id="MobiDB-lite"/>
    </source>
</evidence>
<feature type="region of interest" description="Disordered" evidence="1">
    <location>
        <begin position="233"/>
        <end position="253"/>
    </location>
</feature>
<dbReference type="Proteomes" id="UP000652761">
    <property type="component" value="Unassembled WGS sequence"/>
</dbReference>
<dbReference type="InterPro" id="IPR022212">
    <property type="entry name" value="DUF3741"/>
</dbReference>
<evidence type="ECO:0000259" key="3">
    <source>
        <dbReference type="Pfam" id="PF14309"/>
    </source>
</evidence>
<dbReference type="InterPro" id="IPR025486">
    <property type="entry name" value="DUF4378"/>
</dbReference>
<evidence type="ECO:0008006" key="7">
    <source>
        <dbReference type="Google" id="ProtNLM"/>
    </source>
</evidence>
<feature type="compositionally biased region" description="Basic and acidic residues" evidence="1">
    <location>
        <begin position="393"/>
        <end position="408"/>
    </location>
</feature>
<feature type="region of interest" description="Disordered" evidence="1">
    <location>
        <begin position="388"/>
        <end position="411"/>
    </location>
</feature>
<name>A0A843TZ83_COLES</name>